<keyword evidence="1" id="KW-0472">Membrane</keyword>
<accession>A0AAU7CL35</accession>
<evidence type="ECO:0000256" key="1">
    <source>
        <dbReference type="SAM" id="Phobius"/>
    </source>
</evidence>
<feature type="transmembrane region" description="Helical" evidence="1">
    <location>
        <begin position="42"/>
        <end position="60"/>
    </location>
</feature>
<dbReference type="InterPro" id="IPR045781">
    <property type="entry name" value="SxtJ"/>
</dbReference>
<dbReference type="EMBL" id="CP155447">
    <property type="protein sequence ID" value="XBH05865.1"/>
    <property type="molecule type" value="Genomic_DNA"/>
</dbReference>
<protein>
    <submittedName>
        <fullName evidence="2">SxtJ family membrane protein</fullName>
    </submittedName>
</protein>
<dbReference type="RefSeq" id="WP_406698716.1">
    <property type="nucleotide sequence ID" value="NZ_CP155447.1"/>
</dbReference>
<feature type="transmembrane region" description="Helical" evidence="1">
    <location>
        <begin position="15"/>
        <end position="35"/>
    </location>
</feature>
<dbReference type="AlphaFoldDB" id="A0AAU7CL35"/>
<organism evidence="2">
    <name type="scientific">Singulisphaera sp. Ch08</name>
    <dbReference type="NCBI Taxonomy" id="3120278"/>
    <lineage>
        <taxon>Bacteria</taxon>
        <taxon>Pseudomonadati</taxon>
        <taxon>Planctomycetota</taxon>
        <taxon>Planctomycetia</taxon>
        <taxon>Isosphaerales</taxon>
        <taxon>Isosphaeraceae</taxon>
        <taxon>Singulisphaera</taxon>
    </lineage>
</organism>
<keyword evidence="1" id="KW-1133">Transmembrane helix</keyword>
<proteinExistence type="predicted"/>
<sequence length="138" mass="15584">MSLTPIDWRPDSTKLAQFSTLTMCFLGMLAAPLAYLRDRPTLAACFGIAALTCRLLGAWRPTALRPVYLGLSLATWPIGWGVSHLALAIVYYGVITPMALVFRLLGRDAMTRRFDRDATTYWEPTPPDRSLDRYLRQF</sequence>
<dbReference type="Pfam" id="PF19588">
    <property type="entry name" value="SxtJ"/>
    <property type="match status" value="1"/>
</dbReference>
<feature type="transmembrane region" description="Helical" evidence="1">
    <location>
        <begin position="80"/>
        <end position="106"/>
    </location>
</feature>
<gene>
    <name evidence="2" type="ORF">V5E97_07500</name>
</gene>
<evidence type="ECO:0000313" key="2">
    <source>
        <dbReference type="EMBL" id="XBH05865.1"/>
    </source>
</evidence>
<name>A0AAU7CL35_9BACT</name>
<keyword evidence="1" id="KW-0812">Transmembrane</keyword>
<reference evidence="2" key="1">
    <citation type="submission" date="2024-05" db="EMBL/GenBank/DDBJ databases">
        <title>Planctomycetes of the genus Singulisphaera possess chitinolytic capabilities.</title>
        <authorList>
            <person name="Ivanova A."/>
        </authorList>
    </citation>
    <scope>NUCLEOTIDE SEQUENCE</scope>
    <source>
        <strain evidence="2">Ch08T</strain>
    </source>
</reference>